<keyword evidence="4" id="KW-1185">Reference proteome</keyword>
<protein>
    <recommendedName>
        <fullName evidence="5">Dolichyl-phosphate-mannose-protein mannosyltransferase</fullName>
    </recommendedName>
</protein>
<comment type="caution">
    <text evidence="3">The sequence shown here is derived from an EMBL/GenBank/DDBJ whole genome shotgun (WGS) entry which is preliminary data.</text>
</comment>
<feature type="chain" id="PRO_5046637055" description="Dolichyl-phosphate-mannose-protein mannosyltransferase" evidence="2">
    <location>
        <begin position="24"/>
        <end position="473"/>
    </location>
</feature>
<accession>A0ABW5FT37</accession>
<gene>
    <name evidence="3" type="ORF">ACFSXZ_17865</name>
</gene>
<feature type="transmembrane region" description="Helical" evidence="1">
    <location>
        <begin position="324"/>
        <end position="342"/>
    </location>
</feature>
<feature type="transmembrane region" description="Helical" evidence="1">
    <location>
        <begin position="147"/>
        <end position="174"/>
    </location>
</feature>
<proteinExistence type="predicted"/>
<name>A0ABW5FT37_9PSEU</name>
<keyword evidence="1" id="KW-1133">Transmembrane helix</keyword>
<evidence type="ECO:0008006" key="5">
    <source>
        <dbReference type="Google" id="ProtNLM"/>
    </source>
</evidence>
<evidence type="ECO:0000313" key="4">
    <source>
        <dbReference type="Proteomes" id="UP001597417"/>
    </source>
</evidence>
<feature type="transmembrane region" description="Helical" evidence="1">
    <location>
        <begin position="108"/>
        <end position="141"/>
    </location>
</feature>
<feature type="transmembrane region" description="Helical" evidence="1">
    <location>
        <begin position="238"/>
        <end position="256"/>
    </location>
</feature>
<reference evidence="4" key="1">
    <citation type="journal article" date="2019" name="Int. J. Syst. Evol. Microbiol.">
        <title>The Global Catalogue of Microorganisms (GCM) 10K type strain sequencing project: providing services to taxonomists for standard genome sequencing and annotation.</title>
        <authorList>
            <consortium name="The Broad Institute Genomics Platform"/>
            <consortium name="The Broad Institute Genome Sequencing Center for Infectious Disease"/>
            <person name="Wu L."/>
            <person name="Ma J."/>
        </authorList>
    </citation>
    <scope>NUCLEOTIDE SEQUENCE [LARGE SCALE GENOMIC DNA]</scope>
    <source>
        <strain evidence="4">CGMCC 4.7645</strain>
    </source>
</reference>
<feature type="signal peptide" evidence="2">
    <location>
        <begin position="1"/>
        <end position="23"/>
    </location>
</feature>
<keyword evidence="1" id="KW-0812">Transmembrane</keyword>
<feature type="transmembrane region" description="Helical" evidence="1">
    <location>
        <begin position="286"/>
        <end position="304"/>
    </location>
</feature>
<dbReference type="EMBL" id="JBHUKR010000007">
    <property type="protein sequence ID" value="MFD2418194.1"/>
    <property type="molecule type" value="Genomic_DNA"/>
</dbReference>
<evidence type="ECO:0000256" key="1">
    <source>
        <dbReference type="SAM" id="Phobius"/>
    </source>
</evidence>
<organism evidence="3 4">
    <name type="scientific">Amycolatopsis pigmentata</name>
    <dbReference type="NCBI Taxonomy" id="450801"/>
    <lineage>
        <taxon>Bacteria</taxon>
        <taxon>Bacillati</taxon>
        <taxon>Actinomycetota</taxon>
        <taxon>Actinomycetes</taxon>
        <taxon>Pseudonocardiales</taxon>
        <taxon>Pseudonocardiaceae</taxon>
        <taxon>Amycolatopsis</taxon>
    </lineage>
</organism>
<feature type="transmembrane region" description="Helical" evidence="1">
    <location>
        <begin position="79"/>
        <end position="101"/>
    </location>
</feature>
<evidence type="ECO:0000256" key="2">
    <source>
        <dbReference type="SAM" id="SignalP"/>
    </source>
</evidence>
<dbReference type="RefSeq" id="WP_378266147.1">
    <property type="nucleotide sequence ID" value="NZ_JBHUKR010000007.1"/>
</dbReference>
<evidence type="ECO:0000313" key="3">
    <source>
        <dbReference type="EMBL" id="MFD2418194.1"/>
    </source>
</evidence>
<feature type="transmembrane region" description="Helical" evidence="1">
    <location>
        <begin position="263"/>
        <end position="280"/>
    </location>
</feature>
<feature type="transmembrane region" description="Helical" evidence="1">
    <location>
        <begin position="181"/>
        <end position="200"/>
    </location>
</feature>
<keyword evidence="2" id="KW-0732">Signal</keyword>
<keyword evidence="1" id="KW-0472">Membrane</keyword>
<sequence>MRSSRWLPPVAAVLSGLAFLLTADSLTDDAYITLDYAKNLAVHGEWALIPGHTANTATSPLNVGLIGFFTLLTRVSGSAHTIIALGVVNVLAGAVLGWGWARLRLPVAAILLVLANPLVLSAVGLEVLLIPAVLILLVVFADEGRPVAFGVAAGLTLLTRLDLIVFLPLIGIALGARLARALGPMLLVALPWYAFSWFAFGSAVPDTLVIKQLQRSFGGAGYFATGFDQMWGTDLKTVLTFLPAELGTIALVAWLVSGRFGPFGGLGAGGLAYYAMYSLLGVPPYHWYYVPPVVALTIAGTGIVSETLSPQRVAGGVRKSPRWAVFAFALVPLLVAGYLPAFTGRGVPWTSPPFFGNWASATDYARVGRELRARIDGAPVGAPGEIGTIAYFCDCAIIDGFSDRGLLGPEIDKRIAEAGPVMRPLLKVDYARFDRSRPPVRLAYQLRYGPGPGEWTVYSAAKGVGHFTLETVS</sequence>
<dbReference type="Proteomes" id="UP001597417">
    <property type="component" value="Unassembled WGS sequence"/>
</dbReference>